<dbReference type="EMBL" id="RCHS01001410">
    <property type="protein sequence ID" value="RMX53851.1"/>
    <property type="molecule type" value="Genomic_DNA"/>
</dbReference>
<evidence type="ECO:0000256" key="1">
    <source>
        <dbReference type="PROSITE-ProRule" id="PRU00087"/>
    </source>
</evidence>
<dbReference type="InterPro" id="IPR013783">
    <property type="entry name" value="Ig-like_fold"/>
</dbReference>
<dbReference type="PANTHER" id="PTHR16165">
    <property type="entry name" value="NXPE FAMILY MEMBER"/>
    <property type="match status" value="1"/>
</dbReference>
<sequence>MGTFTVRNLRADIQNVSMRQSRILGPSLARFIVCYICACAVVYFYFRYYLTDERDYGVPIPATIIHENAFRPLKTLSPEKISSSPNELFEKLQKKLRGRKLRPGVFGMVNSYSWRESKDKSIEKSKVLSIVSKGGGSGTSQFDNYSSHSTNYTDYFNTRKNDLPFERDSGRNVENISTPVSISEKENFDLDFIEVIQSDTKDSFVSRQFQDFRRQWLRQRRARVDWQSMIQPCVDNMAWGQVKSHWGKQNRTNAVTSDVIFWDIKPVGEFSKIFIQSKTSENRTKMIGGDTWRVYLRGPASVAATVFDHNNGTYEALFLIMEPGIYQLTIYLDYSLCDGFRDPPRDWFIKGNAQGKYQKDGLLGPLDDYLIQPLQNGNPIIINVPESRLNMSLIEHLRKDLDSCKYTCSHLWDGFGRWKNDEWKPFLDDSYDWSMPQQYQPAGFLWVYGDSLAVRLGKSVQSRGLCTRLYWRCSQSYNWIYPVMSEALSKEQNDDLDFSSEKVIGTIVDVLRRREMQRRDSVLLINLGIHFPISINFTTFQRLVGDLINVLKETKIDSQGNRVPKYPAKVIWKSSTAIHKEKVEMKNKTNWRFFTTQRVLLFSTYAMSAMCQAGFDVIDVYPMTDSYPRGTLDEVHYPDRVFHLMETMLEKYKTNDNMRVNIGEGGIRRCIG</sequence>
<dbReference type="AlphaFoldDB" id="A0A3M6UJK7"/>
<proteinExistence type="predicted"/>
<gene>
    <name evidence="3" type="ORF">pdam_00022368</name>
</gene>
<accession>A0A3M6UJK7</accession>
<dbReference type="PROSITE" id="PS50194">
    <property type="entry name" value="FILAMIN_REPEAT"/>
    <property type="match status" value="1"/>
</dbReference>
<keyword evidence="2" id="KW-0472">Membrane</keyword>
<dbReference type="InterPro" id="IPR014756">
    <property type="entry name" value="Ig_E-set"/>
</dbReference>
<dbReference type="SUPFAM" id="SSF81296">
    <property type="entry name" value="E set domains"/>
    <property type="match status" value="1"/>
</dbReference>
<evidence type="ECO:0000313" key="3">
    <source>
        <dbReference type="EMBL" id="RMX53851.1"/>
    </source>
</evidence>
<keyword evidence="2" id="KW-0812">Transmembrane</keyword>
<evidence type="ECO:0000256" key="2">
    <source>
        <dbReference type="SAM" id="Phobius"/>
    </source>
</evidence>
<protein>
    <submittedName>
        <fullName evidence="3">Uncharacterized protein</fullName>
    </submittedName>
</protein>
<name>A0A3M6UJK7_POCDA</name>
<dbReference type="Proteomes" id="UP000275408">
    <property type="component" value="Unassembled WGS sequence"/>
</dbReference>
<dbReference type="PANTHER" id="PTHR16165:SF5">
    <property type="entry name" value="NXPE FAMILY MEMBER 3"/>
    <property type="match status" value="1"/>
</dbReference>
<evidence type="ECO:0000313" key="4">
    <source>
        <dbReference type="Proteomes" id="UP000275408"/>
    </source>
</evidence>
<feature type="transmembrane region" description="Helical" evidence="2">
    <location>
        <begin position="28"/>
        <end position="46"/>
    </location>
</feature>
<keyword evidence="4" id="KW-1185">Reference proteome</keyword>
<organism evidence="3 4">
    <name type="scientific">Pocillopora damicornis</name>
    <name type="common">Cauliflower coral</name>
    <name type="synonym">Millepora damicornis</name>
    <dbReference type="NCBI Taxonomy" id="46731"/>
    <lineage>
        <taxon>Eukaryota</taxon>
        <taxon>Metazoa</taxon>
        <taxon>Cnidaria</taxon>
        <taxon>Anthozoa</taxon>
        <taxon>Hexacorallia</taxon>
        <taxon>Scleractinia</taxon>
        <taxon>Astrocoeniina</taxon>
        <taxon>Pocilloporidae</taxon>
        <taxon>Pocillopora</taxon>
    </lineage>
</organism>
<comment type="caution">
    <text evidence="3">The sequence shown here is derived from an EMBL/GenBank/DDBJ whole genome shotgun (WGS) entry which is preliminary data.</text>
</comment>
<reference evidence="3 4" key="1">
    <citation type="journal article" date="2018" name="Sci. Rep.">
        <title>Comparative analysis of the Pocillopora damicornis genome highlights role of immune system in coral evolution.</title>
        <authorList>
            <person name="Cunning R."/>
            <person name="Bay R.A."/>
            <person name="Gillette P."/>
            <person name="Baker A.C."/>
            <person name="Traylor-Knowles N."/>
        </authorList>
    </citation>
    <scope>NUCLEOTIDE SEQUENCE [LARGE SCALE GENOMIC DNA]</scope>
    <source>
        <strain evidence="3">RSMAS</strain>
        <tissue evidence="3">Whole animal</tissue>
    </source>
</reference>
<dbReference type="InterPro" id="IPR017868">
    <property type="entry name" value="Filamin/ABP280_repeat-like"/>
</dbReference>
<keyword evidence="2" id="KW-1133">Transmembrane helix</keyword>
<feature type="repeat" description="Filamin" evidence="1">
    <location>
        <begin position="267"/>
        <end position="349"/>
    </location>
</feature>
<dbReference type="OrthoDB" id="5955925at2759"/>
<dbReference type="Gene3D" id="2.60.40.10">
    <property type="entry name" value="Immunoglobulins"/>
    <property type="match status" value="1"/>
</dbReference>